<feature type="domain" description="HTH tetR-type" evidence="4">
    <location>
        <begin position="25"/>
        <end position="85"/>
    </location>
</feature>
<gene>
    <name evidence="5" type="ORF">DFR50_12263</name>
</gene>
<evidence type="ECO:0000256" key="2">
    <source>
        <dbReference type="PROSITE-ProRule" id="PRU00335"/>
    </source>
</evidence>
<dbReference type="Proteomes" id="UP000253529">
    <property type="component" value="Unassembled WGS sequence"/>
</dbReference>
<name>A0A366F506_9HYPH</name>
<dbReference type="Gene3D" id="1.10.357.10">
    <property type="entry name" value="Tetracycline Repressor, domain 2"/>
    <property type="match status" value="1"/>
</dbReference>
<dbReference type="PROSITE" id="PS50977">
    <property type="entry name" value="HTH_TETR_2"/>
    <property type="match status" value="1"/>
</dbReference>
<sequence>MSYELKSRRKRPANPRAAAGEAQRARTRALIIETAVPIFAKYGPDSPVIDDFVKAAGVSRGTFYNYFDTTRDLLDATLATLSDAFIASIVPVVEEEPNPVIRFATAARLFYRKAALNPVFRAFLGSVSGVGTVAPRRARADLEEAIAKGMIRVSEIELAEAVAYGVMVFALRSSHVESGGKERALQVVRAILAGLGADPALIDEALQRELPPLES</sequence>
<evidence type="ECO:0000256" key="1">
    <source>
        <dbReference type="ARBA" id="ARBA00023125"/>
    </source>
</evidence>
<keyword evidence="1 2" id="KW-0238">DNA-binding</keyword>
<comment type="caution">
    <text evidence="5">The sequence shown here is derived from an EMBL/GenBank/DDBJ whole genome shotgun (WGS) entry which is preliminary data.</text>
</comment>
<dbReference type="AlphaFoldDB" id="A0A366F506"/>
<dbReference type="InterPro" id="IPR009057">
    <property type="entry name" value="Homeodomain-like_sf"/>
</dbReference>
<dbReference type="Pfam" id="PF00440">
    <property type="entry name" value="TetR_N"/>
    <property type="match status" value="1"/>
</dbReference>
<feature type="region of interest" description="Disordered" evidence="3">
    <location>
        <begin position="1"/>
        <end position="21"/>
    </location>
</feature>
<organism evidence="5 6">
    <name type="scientific">Roseiarcus fermentans</name>
    <dbReference type="NCBI Taxonomy" id="1473586"/>
    <lineage>
        <taxon>Bacteria</taxon>
        <taxon>Pseudomonadati</taxon>
        <taxon>Pseudomonadota</taxon>
        <taxon>Alphaproteobacteria</taxon>
        <taxon>Hyphomicrobiales</taxon>
        <taxon>Roseiarcaceae</taxon>
        <taxon>Roseiarcus</taxon>
    </lineage>
</organism>
<dbReference type="InterPro" id="IPR001647">
    <property type="entry name" value="HTH_TetR"/>
</dbReference>
<reference evidence="5 6" key="1">
    <citation type="submission" date="2018-06" db="EMBL/GenBank/DDBJ databases">
        <title>Genomic Encyclopedia of Type Strains, Phase IV (KMG-IV): sequencing the most valuable type-strain genomes for metagenomic binning, comparative biology and taxonomic classification.</title>
        <authorList>
            <person name="Goeker M."/>
        </authorList>
    </citation>
    <scope>NUCLEOTIDE SEQUENCE [LARGE SCALE GENOMIC DNA]</scope>
    <source>
        <strain evidence="5 6">DSM 24875</strain>
    </source>
</reference>
<accession>A0A366F506</accession>
<evidence type="ECO:0000259" key="4">
    <source>
        <dbReference type="PROSITE" id="PS50977"/>
    </source>
</evidence>
<proteinExistence type="predicted"/>
<feature type="DNA-binding region" description="H-T-H motif" evidence="2">
    <location>
        <begin position="48"/>
        <end position="67"/>
    </location>
</feature>
<evidence type="ECO:0000256" key="3">
    <source>
        <dbReference type="SAM" id="MobiDB-lite"/>
    </source>
</evidence>
<dbReference type="PRINTS" id="PR00455">
    <property type="entry name" value="HTHTETR"/>
</dbReference>
<protein>
    <submittedName>
        <fullName evidence="5">TetR family transcriptional regulator</fullName>
    </submittedName>
</protein>
<keyword evidence="6" id="KW-1185">Reference proteome</keyword>
<dbReference type="SUPFAM" id="SSF46689">
    <property type="entry name" value="Homeodomain-like"/>
    <property type="match status" value="1"/>
</dbReference>
<evidence type="ECO:0000313" key="5">
    <source>
        <dbReference type="EMBL" id="RBP09226.1"/>
    </source>
</evidence>
<dbReference type="GO" id="GO:0003677">
    <property type="term" value="F:DNA binding"/>
    <property type="evidence" value="ECO:0007669"/>
    <property type="project" value="UniProtKB-UniRule"/>
</dbReference>
<dbReference type="EMBL" id="QNRK01000022">
    <property type="protein sequence ID" value="RBP09226.1"/>
    <property type="molecule type" value="Genomic_DNA"/>
</dbReference>
<dbReference type="OrthoDB" id="9811084at2"/>
<dbReference type="RefSeq" id="WP_113890840.1">
    <property type="nucleotide sequence ID" value="NZ_QNRK01000022.1"/>
</dbReference>
<evidence type="ECO:0000313" key="6">
    <source>
        <dbReference type="Proteomes" id="UP000253529"/>
    </source>
</evidence>